<evidence type="ECO:0000313" key="5">
    <source>
        <dbReference type="EMBL" id="SOB71422.1"/>
    </source>
</evidence>
<dbReference type="STRING" id="39488.ERS852450_03215"/>
<dbReference type="PROSITE" id="PS50932">
    <property type="entry name" value="HTH_LACI_2"/>
    <property type="match status" value="1"/>
</dbReference>
<dbReference type="Pfam" id="PF00356">
    <property type="entry name" value="LacI"/>
    <property type="match status" value="1"/>
</dbReference>
<evidence type="ECO:0000256" key="2">
    <source>
        <dbReference type="ARBA" id="ARBA00023125"/>
    </source>
</evidence>
<dbReference type="PANTHER" id="PTHR30146:SF154">
    <property type="entry name" value="TRANSCRIPTION REGULATOR, MEMBER OF GALR FAMILY"/>
    <property type="match status" value="1"/>
</dbReference>
<dbReference type="Proteomes" id="UP000217549">
    <property type="component" value="Chromosome I"/>
</dbReference>
<keyword evidence="6" id="KW-1185">Reference proteome</keyword>
<name>A0A285PQC5_9FIRM</name>
<dbReference type="Gene3D" id="1.10.260.40">
    <property type="entry name" value="lambda repressor-like DNA-binding domains"/>
    <property type="match status" value="1"/>
</dbReference>
<dbReference type="PANTHER" id="PTHR30146">
    <property type="entry name" value="LACI-RELATED TRANSCRIPTIONAL REPRESSOR"/>
    <property type="match status" value="1"/>
</dbReference>
<keyword evidence="3" id="KW-0804">Transcription</keyword>
<dbReference type="EMBL" id="LT907978">
    <property type="protein sequence ID" value="SOB71422.1"/>
    <property type="molecule type" value="Genomic_DNA"/>
</dbReference>
<keyword evidence="1" id="KW-0805">Transcription regulation</keyword>
<reference evidence="6" key="1">
    <citation type="submission" date="2017-09" db="EMBL/GenBank/DDBJ databases">
        <authorList>
            <person name="Shetty A S."/>
        </authorList>
    </citation>
    <scope>NUCLEOTIDE SEQUENCE [LARGE SCALE GENOMIC DNA]</scope>
</reference>
<protein>
    <submittedName>
        <fullName evidence="5">LacI-type HTH domain</fullName>
    </submittedName>
</protein>
<dbReference type="InterPro" id="IPR000843">
    <property type="entry name" value="HTH_LacI"/>
</dbReference>
<evidence type="ECO:0000259" key="4">
    <source>
        <dbReference type="PROSITE" id="PS50932"/>
    </source>
</evidence>
<organism evidence="5 6">
    <name type="scientific">Anaerobutyricum hallii</name>
    <dbReference type="NCBI Taxonomy" id="39488"/>
    <lineage>
        <taxon>Bacteria</taxon>
        <taxon>Bacillati</taxon>
        <taxon>Bacillota</taxon>
        <taxon>Clostridia</taxon>
        <taxon>Lachnospirales</taxon>
        <taxon>Lachnospiraceae</taxon>
        <taxon>Anaerobutyricum</taxon>
    </lineage>
</organism>
<sequence length="358" mass="40151">MGKRNRVTTRDIAEELGISQSTVSMILSNKPNVSFTDETVQKVKAKAKELGYKKPVPKELVQEKSLANTIVVLCPMVTNGYYSMMMQSITDHAKKYNYTVMTISTGRDAATEEIYLDLFSRVQLAGIISLYPLSKIQKINALAKHFPVISVGDKPLSCHFDSVELDSRKQGHIMANYLLSLGHTNITYISTPIRGKEIGRIHRLDGIKSSFREYGIPLGHLTVLYQNQPAFDRYPLENAEYQNGYDLATRALEEETSSTAFIGNNDMAAFGIMAAISDHGYRIPSDFSVCGFDNITLSAMPQISLTTIDHASVRKGEEAVDMIHRKNTQKKEDSSRSYIMRLEYEPQLIVRKSTGRKC</sequence>
<dbReference type="GO" id="GO:0003700">
    <property type="term" value="F:DNA-binding transcription factor activity"/>
    <property type="evidence" value="ECO:0007669"/>
    <property type="project" value="TreeGrafter"/>
</dbReference>
<dbReference type="AlphaFoldDB" id="A0A285PQC5"/>
<dbReference type="CDD" id="cd06267">
    <property type="entry name" value="PBP1_LacI_sugar_binding-like"/>
    <property type="match status" value="1"/>
</dbReference>
<dbReference type="GO" id="GO:0000976">
    <property type="term" value="F:transcription cis-regulatory region binding"/>
    <property type="evidence" value="ECO:0007669"/>
    <property type="project" value="TreeGrafter"/>
</dbReference>
<feature type="domain" description="HTH lacI-type" evidence="4">
    <location>
        <begin position="7"/>
        <end position="62"/>
    </location>
</feature>
<gene>
    <name evidence="5" type="ORF">EHLA_0659</name>
</gene>
<dbReference type="SUPFAM" id="SSF53822">
    <property type="entry name" value="Periplasmic binding protein-like I"/>
    <property type="match status" value="1"/>
</dbReference>
<dbReference type="CDD" id="cd01392">
    <property type="entry name" value="HTH_LacI"/>
    <property type="match status" value="1"/>
</dbReference>
<dbReference type="RefSeq" id="WP_096239306.1">
    <property type="nucleotide sequence ID" value="NZ_LT907978.1"/>
</dbReference>
<dbReference type="SUPFAM" id="SSF47413">
    <property type="entry name" value="lambda repressor-like DNA-binding domains"/>
    <property type="match status" value="1"/>
</dbReference>
<evidence type="ECO:0000313" key="6">
    <source>
        <dbReference type="Proteomes" id="UP000217549"/>
    </source>
</evidence>
<proteinExistence type="predicted"/>
<dbReference type="SMART" id="SM00354">
    <property type="entry name" value="HTH_LACI"/>
    <property type="match status" value="1"/>
</dbReference>
<dbReference type="Pfam" id="PF13377">
    <property type="entry name" value="Peripla_BP_3"/>
    <property type="match status" value="1"/>
</dbReference>
<dbReference type="InterPro" id="IPR046335">
    <property type="entry name" value="LacI/GalR-like_sensor"/>
</dbReference>
<accession>A0A285PQC5</accession>
<dbReference type="InterPro" id="IPR028082">
    <property type="entry name" value="Peripla_BP_I"/>
</dbReference>
<evidence type="ECO:0000256" key="1">
    <source>
        <dbReference type="ARBA" id="ARBA00023015"/>
    </source>
</evidence>
<dbReference type="KEGG" id="ehl:EHLA_0659"/>
<dbReference type="Gene3D" id="3.40.50.2300">
    <property type="match status" value="2"/>
</dbReference>
<dbReference type="InterPro" id="IPR010982">
    <property type="entry name" value="Lambda_DNA-bd_dom_sf"/>
</dbReference>
<evidence type="ECO:0000256" key="3">
    <source>
        <dbReference type="ARBA" id="ARBA00023163"/>
    </source>
</evidence>
<keyword evidence="2" id="KW-0238">DNA-binding</keyword>